<accession>A0A9X1ZB03</accession>
<protein>
    <submittedName>
        <fullName evidence="4">Tyrosine-type recombinase/integrase</fullName>
    </submittedName>
</protein>
<evidence type="ECO:0000259" key="3">
    <source>
        <dbReference type="PROSITE" id="PS51898"/>
    </source>
</evidence>
<dbReference type="InterPro" id="IPR011010">
    <property type="entry name" value="DNA_brk_join_enz"/>
</dbReference>
<keyword evidence="1" id="KW-0238">DNA-binding</keyword>
<proteinExistence type="predicted"/>
<name>A0A9X1ZB03_9GAMM</name>
<evidence type="ECO:0000256" key="2">
    <source>
        <dbReference type="ARBA" id="ARBA00023172"/>
    </source>
</evidence>
<dbReference type="SUPFAM" id="SSF47823">
    <property type="entry name" value="lambda integrase-like, N-terminal domain"/>
    <property type="match status" value="1"/>
</dbReference>
<evidence type="ECO:0000313" key="5">
    <source>
        <dbReference type="Proteomes" id="UP001139408"/>
    </source>
</evidence>
<dbReference type="AlphaFoldDB" id="A0A9X1ZB03"/>
<reference evidence="4" key="1">
    <citation type="submission" date="2022-01" db="EMBL/GenBank/DDBJ databases">
        <title>Whole genome-based taxonomy of the Shewanellaceae.</title>
        <authorList>
            <person name="Martin-Rodriguez A.J."/>
        </authorList>
    </citation>
    <scope>NUCLEOTIDE SEQUENCE</scope>
    <source>
        <strain evidence="4">DSM 23803</strain>
    </source>
</reference>
<dbReference type="Gene3D" id="1.10.443.10">
    <property type="entry name" value="Intergrase catalytic core"/>
    <property type="match status" value="1"/>
</dbReference>
<comment type="caution">
    <text evidence="4">The sequence shown here is derived from an EMBL/GenBank/DDBJ whole genome shotgun (WGS) entry which is preliminary data.</text>
</comment>
<dbReference type="EMBL" id="JAKILJ010000060">
    <property type="protein sequence ID" value="MCL1107429.1"/>
    <property type="molecule type" value="Genomic_DNA"/>
</dbReference>
<dbReference type="Gene3D" id="1.10.150.130">
    <property type="match status" value="1"/>
</dbReference>
<dbReference type="InterPro" id="IPR002104">
    <property type="entry name" value="Integrase_catalytic"/>
</dbReference>
<evidence type="ECO:0000256" key="1">
    <source>
        <dbReference type="ARBA" id="ARBA00023125"/>
    </source>
</evidence>
<sequence length="376" mass="42686">MTSLIKNQRYSVATNTESDIKPKKVNDLLLDDRSLMQKELRELLERDIDSAPFERISELISMLLHDFELSSKDMKANTFKSLNNNWYQFCKWSEKHSITPIPCSVIHFKKYILEHSTRVKLNTLKVYSWAVQTMHLAAGLPSPTESLTIKKMFKNIESSKLTDGEFTTQASAFNESHLEVLTQVFSQSKKLIELRDLALLTMSYESMLRESELARATFEQISFTRDGRGILLVPITKSRHTGEPDKVILSLRCLDMIDNYVTLARIKRTGLIFRKVHKSNKIGVQNNPLSGVAIDNIFQHAFSVVLEYSPGLVRGCVPWSGHSARVGACQDLLAAGYSPLEVQVSGRWSTPAMVYRYGRDILAEDGAMAKFRSDKK</sequence>
<dbReference type="InterPro" id="IPR013762">
    <property type="entry name" value="Integrase-like_cat_sf"/>
</dbReference>
<dbReference type="RefSeq" id="WP_188926843.1">
    <property type="nucleotide sequence ID" value="NZ_BMQI01000059.1"/>
</dbReference>
<dbReference type="GO" id="GO:0003677">
    <property type="term" value="F:DNA binding"/>
    <property type="evidence" value="ECO:0007669"/>
    <property type="project" value="UniProtKB-KW"/>
</dbReference>
<dbReference type="SUPFAM" id="SSF56349">
    <property type="entry name" value="DNA breaking-rejoining enzymes"/>
    <property type="match status" value="1"/>
</dbReference>
<organism evidence="4 5">
    <name type="scientific">Shewanella algicola</name>
    <dbReference type="NCBI Taxonomy" id="640633"/>
    <lineage>
        <taxon>Bacteria</taxon>
        <taxon>Pseudomonadati</taxon>
        <taxon>Pseudomonadota</taxon>
        <taxon>Gammaproteobacteria</taxon>
        <taxon>Alteromonadales</taxon>
        <taxon>Shewanellaceae</taxon>
        <taxon>Shewanella</taxon>
    </lineage>
</organism>
<dbReference type="InterPro" id="IPR010998">
    <property type="entry name" value="Integrase_recombinase_N"/>
</dbReference>
<dbReference type="Pfam" id="PF00589">
    <property type="entry name" value="Phage_integrase"/>
    <property type="match status" value="1"/>
</dbReference>
<dbReference type="PROSITE" id="PS51898">
    <property type="entry name" value="TYR_RECOMBINASE"/>
    <property type="match status" value="1"/>
</dbReference>
<keyword evidence="2" id="KW-0233">DNA recombination</keyword>
<evidence type="ECO:0000313" key="4">
    <source>
        <dbReference type="EMBL" id="MCL1107429.1"/>
    </source>
</evidence>
<keyword evidence="5" id="KW-1185">Reference proteome</keyword>
<feature type="domain" description="Tyr recombinase" evidence="3">
    <location>
        <begin position="168"/>
        <end position="370"/>
    </location>
</feature>
<dbReference type="GO" id="GO:0015074">
    <property type="term" value="P:DNA integration"/>
    <property type="evidence" value="ECO:0007669"/>
    <property type="project" value="InterPro"/>
</dbReference>
<dbReference type="Proteomes" id="UP001139408">
    <property type="component" value="Unassembled WGS sequence"/>
</dbReference>
<gene>
    <name evidence="4" type="ORF">L2749_19620</name>
</gene>
<dbReference type="GO" id="GO:0006310">
    <property type="term" value="P:DNA recombination"/>
    <property type="evidence" value="ECO:0007669"/>
    <property type="project" value="UniProtKB-KW"/>
</dbReference>